<dbReference type="SUPFAM" id="SSF57850">
    <property type="entry name" value="RING/U-box"/>
    <property type="match status" value="1"/>
</dbReference>
<organism evidence="13 14">
    <name type="scientific">Parthenolecanium corni</name>
    <dbReference type="NCBI Taxonomy" id="536013"/>
    <lineage>
        <taxon>Eukaryota</taxon>
        <taxon>Metazoa</taxon>
        <taxon>Ecdysozoa</taxon>
        <taxon>Arthropoda</taxon>
        <taxon>Hexapoda</taxon>
        <taxon>Insecta</taxon>
        <taxon>Pterygota</taxon>
        <taxon>Neoptera</taxon>
        <taxon>Paraneoptera</taxon>
        <taxon>Hemiptera</taxon>
        <taxon>Sternorrhyncha</taxon>
        <taxon>Coccoidea</taxon>
        <taxon>Coccidae</taxon>
        <taxon>Parthenolecanium</taxon>
    </lineage>
</organism>
<dbReference type="EMBL" id="JBBCAQ010000037">
    <property type="protein sequence ID" value="KAK7573340.1"/>
    <property type="molecule type" value="Genomic_DNA"/>
</dbReference>
<evidence type="ECO:0000313" key="14">
    <source>
        <dbReference type="Proteomes" id="UP001367676"/>
    </source>
</evidence>
<comment type="caution">
    <text evidence="13">The sequence shown here is derived from an EMBL/GenBank/DDBJ whole genome shotgun (WGS) entry which is preliminary data.</text>
</comment>
<dbReference type="InterPro" id="IPR001841">
    <property type="entry name" value="Znf_RING"/>
</dbReference>
<comment type="similarity">
    <text evidence="2 11">Belongs to the ZFPL1 family.</text>
</comment>
<dbReference type="InterPro" id="IPR013083">
    <property type="entry name" value="Znf_RING/FYVE/PHD"/>
</dbReference>
<dbReference type="GO" id="GO:0008270">
    <property type="term" value="F:zinc ion binding"/>
    <property type="evidence" value="ECO:0007669"/>
    <property type="project" value="UniProtKB-UniRule"/>
</dbReference>
<evidence type="ECO:0000259" key="12">
    <source>
        <dbReference type="PROSITE" id="PS50089"/>
    </source>
</evidence>
<evidence type="ECO:0000256" key="7">
    <source>
        <dbReference type="ARBA" id="ARBA00022833"/>
    </source>
</evidence>
<dbReference type="InterPro" id="IPR058731">
    <property type="entry name" value="Znf-B_box_ZFPL1-like"/>
</dbReference>
<evidence type="ECO:0000313" key="13">
    <source>
        <dbReference type="EMBL" id="KAK7573340.1"/>
    </source>
</evidence>
<sequence length="209" mass="23501">MGLCKCPKRVVTNQFCYEHKVNVCEHCMITNHPKCIVLSYLKWLQDGDYNPVCELCSKNLTDEECVRLVCYHVFHWTCITHYAKQLSPTTTSCPSCNSSIFPSANLVSPVADVLRKKFETVNWARLGLGLPKLTEEVAVKEETSSQELTYYGGTECTSPQQHKFKETVVHIDEPVGGIRVLVLEKLGSEVPIVDDPLLNPNIRVNDANS</sequence>
<dbReference type="InterPro" id="IPR058730">
    <property type="entry name" value="U-box_ZFPL1-like"/>
</dbReference>
<dbReference type="GO" id="GO:0016020">
    <property type="term" value="C:membrane"/>
    <property type="evidence" value="ECO:0007669"/>
    <property type="project" value="UniProtKB-SubCell"/>
</dbReference>
<keyword evidence="7 11" id="KW-0862">Zinc</keyword>
<keyword evidence="14" id="KW-1185">Reference proteome</keyword>
<dbReference type="Pfam" id="PF25998">
    <property type="entry name" value="U-box_ZFPL1"/>
    <property type="match status" value="1"/>
</dbReference>
<evidence type="ECO:0000256" key="5">
    <source>
        <dbReference type="ARBA" id="ARBA00022723"/>
    </source>
</evidence>
<dbReference type="PROSITE" id="PS50089">
    <property type="entry name" value="ZF_RING_2"/>
    <property type="match status" value="1"/>
</dbReference>
<dbReference type="AlphaFoldDB" id="A0AAN9XYN6"/>
<evidence type="ECO:0000256" key="11">
    <source>
        <dbReference type="RuleBase" id="RU369078"/>
    </source>
</evidence>
<evidence type="ECO:0000256" key="9">
    <source>
        <dbReference type="ARBA" id="ARBA00023136"/>
    </source>
</evidence>
<dbReference type="GO" id="GO:0005794">
    <property type="term" value="C:Golgi apparatus"/>
    <property type="evidence" value="ECO:0007669"/>
    <property type="project" value="TreeGrafter"/>
</dbReference>
<evidence type="ECO:0000256" key="3">
    <source>
        <dbReference type="ARBA" id="ARBA00013701"/>
    </source>
</evidence>
<evidence type="ECO:0000256" key="6">
    <source>
        <dbReference type="ARBA" id="ARBA00022771"/>
    </source>
</evidence>
<accession>A0AAN9XYN6</accession>
<feature type="domain" description="RING-type" evidence="12">
    <location>
        <begin position="53"/>
        <end position="97"/>
    </location>
</feature>
<dbReference type="Pfam" id="PF25993">
    <property type="entry name" value="zf-B_box_ZFPL1"/>
    <property type="match status" value="1"/>
</dbReference>
<keyword evidence="8" id="KW-1133">Transmembrane helix</keyword>
<protein>
    <recommendedName>
        <fullName evidence="3 11">Zinc finger protein-like 1 homolog</fullName>
    </recommendedName>
</protein>
<gene>
    <name evidence="13" type="ORF">V9T40_010531</name>
</gene>
<evidence type="ECO:0000256" key="2">
    <source>
        <dbReference type="ARBA" id="ARBA00005561"/>
    </source>
</evidence>
<reference evidence="13 14" key="1">
    <citation type="submission" date="2024-03" db="EMBL/GenBank/DDBJ databases">
        <title>Adaptation during the transition from Ophiocordyceps entomopathogen to insect associate is accompanied by gene loss and intensified selection.</title>
        <authorList>
            <person name="Ward C.M."/>
            <person name="Onetto C.A."/>
            <person name="Borneman A.R."/>
        </authorList>
    </citation>
    <scope>NUCLEOTIDE SEQUENCE [LARGE SCALE GENOMIC DNA]</scope>
    <source>
        <strain evidence="13">AWRI1</strain>
        <tissue evidence="13">Single Adult Female</tissue>
    </source>
</reference>
<dbReference type="PANTHER" id="PTHR12981:SF0">
    <property type="entry name" value="ZINC FINGER PROTEIN-LIKE 1"/>
    <property type="match status" value="1"/>
</dbReference>
<dbReference type="Proteomes" id="UP001367676">
    <property type="component" value="Unassembled WGS sequence"/>
</dbReference>
<dbReference type="PANTHER" id="PTHR12981">
    <property type="entry name" value="ZINC FINGER PROTEIN-LIKE 1"/>
    <property type="match status" value="1"/>
</dbReference>
<proteinExistence type="inferred from homology"/>
<dbReference type="InterPro" id="IPR039043">
    <property type="entry name" value="ZFPL1"/>
</dbReference>
<evidence type="ECO:0000256" key="1">
    <source>
        <dbReference type="ARBA" id="ARBA00004167"/>
    </source>
</evidence>
<keyword evidence="5 11" id="KW-0479">Metal-binding</keyword>
<name>A0AAN9XYN6_9HEMI</name>
<keyword evidence="4" id="KW-0812">Transmembrane</keyword>
<evidence type="ECO:0000256" key="4">
    <source>
        <dbReference type="ARBA" id="ARBA00022692"/>
    </source>
</evidence>
<dbReference type="SMART" id="SM00184">
    <property type="entry name" value="RING"/>
    <property type="match status" value="1"/>
</dbReference>
<dbReference type="Gene3D" id="3.30.40.10">
    <property type="entry name" value="Zinc/RING finger domain, C3HC4 (zinc finger)"/>
    <property type="match status" value="1"/>
</dbReference>
<keyword evidence="6 10" id="KW-0863">Zinc-finger</keyword>
<keyword evidence="9 11" id="KW-0472">Membrane</keyword>
<comment type="subcellular location">
    <subcellularLocation>
        <location evidence="1 11">Membrane</location>
        <topology evidence="1 11">Single-pass membrane protein</topology>
    </subcellularLocation>
</comment>
<evidence type="ECO:0000256" key="8">
    <source>
        <dbReference type="ARBA" id="ARBA00022989"/>
    </source>
</evidence>
<evidence type="ECO:0000256" key="10">
    <source>
        <dbReference type="PROSITE-ProRule" id="PRU00175"/>
    </source>
</evidence>